<accession>A0A2P2M453</accession>
<proteinExistence type="predicted"/>
<organism evidence="1">
    <name type="scientific">Rhizophora mucronata</name>
    <name type="common">Asiatic mangrove</name>
    <dbReference type="NCBI Taxonomy" id="61149"/>
    <lineage>
        <taxon>Eukaryota</taxon>
        <taxon>Viridiplantae</taxon>
        <taxon>Streptophyta</taxon>
        <taxon>Embryophyta</taxon>
        <taxon>Tracheophyta</taxon>
        <taxon>Spermatophyta</taxon>
        <taxon>Magnoliopsida</taxon>
        <taxon>eudicotyledons</taxon>
        <taxon>Gunneridae</taxon>
        <taxon>Pentapetalae</taxon>
        <taxon>rosids</taxon>
        <taxon>fabids</taxon>
        <taxon>Malpighiales</taxon>
        <taxon>Rhizophoraceae</taxon>
        <taxon>Rhizophora</taxon>
    </lineage>
</organism>
<evidence type="ECO:0000313" key="1">
    <source>
        <dbReference type="EMBL" id="MBX24995.1"/>
    </source>
</evidence>
<sequence length="62" mass="7006">MASNGASTQRAVDSDNSLEKIKRQLASGSGRKLLQGPLLKRSETVRSFFVFWFLPFFFLNLP</sequence>
<dbReference type="EMBL" id="GGEC01044511">
    <property type="protein sequence ID" value="MBX24995.1"/>
    <property type="molecule type" value="Transcribed_RNA"/>
</dbReference>
<name>A0A2P2M453_RHIMU</name>
<reference evidence="1" key="1">
    <citation type="submission" date="2018-02" db="EMBL/GenBank/DDBJ databases">
        <title>Rhizophora mucronata_Transcriptome.</title>
        <authorList>
            <person name="Meera S.P."/>
            <person name="Sreeshan A."/>
            <person name="Augustine A."/>
        </authorList>
    </citation>
    <scope>NUCLEOTIDE SEQUENCE</scope>
    <source>
        <tissue evidence="1">Leaf</tissue>
    </source>
</reference>
<dbReference type="AlphaFoldDB" id="A0A2P2M453"/>
<protein>
    <submittedName>
        <fullName evidence="1">Uncharacterized protein</fullName>
    </submittedName>
</protein>